<evidence type="ECO:0000313" key="2">
    <source>
        <dbReference type="EMBL" id="KAL2743856.1"/>
    </source>
</evidence>
<proteinExistence type="predicted"/>
<dbReference type="Proteomes" id="UP001607303">
    <property type="component" value="Unassembled WGS sequence"/>
</dbReference>
<sequence>MLEEEAKQDEEFDEESRRRINGSLIVRVDTNLNYKRRNTLIGLRSFVICFRVAAAATAAVAVAVVVAAATAAATRTTAFNSFVLAV</sequence>
<keyword evidence="3" id="KW-1185">Reference proteome</keyword>
<gene>
    <name evidence="2" type="ORF">V1477_007732</name>
</gene>
<feature type="transmembrane region" description="Helical" evidence="1">
    <location>
        <begin position="45"/>
        <end position="73"/>
    </location>
</feature>
<dbReference type="AlphaFoldDB" id="A0ABD2CFL0"/>
<comment type="caution">
    <text evidence="2">The sequence shown here is derived from an EMBL/GenBank/DDBJ whole genome shotgun (WGS) entry which is preliminary data.</text>
</comment>
<reference evidence="2 3" key="1">
    <citation type="journal article" date="2024" name="Ann. Entomol. Soc. Am.">
        <title>Genomic analyses of the southern and eastern yellowjacket wasps (Hymenoptera: Vespidae) reveal evolutionary signatures of social life.</title>
        <authorList>
            <person name="Catto M.A."/>
            <person name="Caine P.B."/>
            <person name="Orr S.E."/>
            <person name="Hunt B.G."/>
            <person name="Goodisman M.A.D."/>
        </authorList>
    </citation>
    <scope>NUCLEOTIDE SEQUENCE [LARGE SCALE GENOMIC DNA]</scope>
    <source>
        <strain evidence="2">232</strain>
        <tissue evidence="2">Head and thorax</tissue>
    </source>
</reference>
<keyword evidence="1" id="KW-0812">Transmembrane</keyword>
<evidence type="ECO:0000313" key="3">
    <source>
        <dbReference type="Proteomes" id="UP001607303"/>
    </source>
</evidence>
<keyword evidence="1" id="KW-1133">Transmembrane helix</keyword>
<accession>A0ABD2CFL0</accession>
<protein>
    <submittedName>
        <fullName evidence="2">Uncharacterized protein</fullName>
    </submittedName>
</protein>
<dbReference type="EMBL" id="JAYRBN010000053">
    <property type="protein sequence ID" value="KAL2743856.1"/>
    <property type="molecule type" value="Genomic_DNA"/>
</dbReference>
<evidence type="ECO:0000256" key="1">
    <source>
        <dbReference type="SAM" id="Phobius"/>
    </source>
</evidence>
<keyword evidence="1" id="KW-0472">Membrane</keyword>
<name>A0ABD2CFL0_VESMC</name>
<organism evidence="2 3">
    <name type="scientific">Vespula maculifrons</name>
    <name type="common">Eastern yellow jacket</name>
    <name type="synonym">Wasp</name>
    <dbReference type="NCBI Taxonomy" id="7453"/>
    <lineage>
        <taxon>Eukaryota</taxon>
        <taxon>Metazoa</taxon>
        <taxon>Ecdysozoa</taxon>
        <taxon>Arthropoda</taxon>
        <taxon>Hexapoda</taxon>
        <taxon>Insecta</taxon>
        <taxon>Pterygota</taxon>
        <taxon>Neoptera</taxon>
        <taxon>Endopterygota</taxon>
        <taxon>Hymenoptera</taxon>
        <taxon>Apocrita</taxon>
        <taxon>Aculeata</taxon>
        <taxon>Vespoidea</taxon>
        <taxon>Vespidae</taxon>
        <taxon>Vespinae</taxon>
        <taxon>Vespula</taxon>
    </lineage>
</organism>